<dbReference type="InterPro" id="IPR036388">
    <property type="entry name" value="WH-like_DNA-bd_sf"/>
</dbReference>
<evidence type="ECO:0000313" key="6">
    <source>
        <dbReference type="EMBL" id="MDC6637087.1"/>
    </source>
</evidence>
<dbReference type="Proteomes" id="UP001149314">
    <property type="component" value="Unassembled WGS sequence"/>
</dbReference>
<sequence length="118" mass="12753">MKNLSRAATGIDLNLIPIFIEVVRCGSMAKASLRLDMSRPAVSMALKRFGMLFNVPLFTRQGLFLEPTPYALHLTVEMEKLLGLIHDQIANAPSMGESIPAPVTAPECDDATPVASTV</sequence>
<evidence type="ECO:0000256" key="1">
    <source>
        <dbReference type="ARBA" id="ARBA00009437"/>
    </source>
</evidence>
<dbReference type="PANTHER" id="PTHR30118">
    <property type="entry name" value="HTH-TYPE TRANSCRIPTIONAL REGULATOR LEUO-RELATED"/>
    <property type="match status" value="1"/>
</dbReference>
<dbReference type="AlphaFoldDB" id="A0A7H0F9X0"/>
<reference evidence="8" key="1">
    <citation type="submission" date="2017-09" db="EMBL/GenBank/DDBJ databases">
        <title>FDA dAtabase for Regulatory Grade micrObial Sequences (FDA-ARGOS): Supporting development and validation of Infectious Disease Dx tests.</title>
        <authorList>
            <person name="Minogue T."/>
            <person name="Wolcott M."/>
            <person name="Wasieloski L."/>
            <person name="Aguilar W."/>
            <person name="Moore D."/>
            <person name="Tallon L.J."/>
            <person name="Sadzewicz L."/>
            <person name="Ott S."/>
            <person name="Zhao X."/>
            <person name="Nagaraj S."/>
            <person name="Vavikolanu K."/>
            <person name="Aluvathingal J."/>
            <person name="Nadendla S."/>
            <person name="Sichtig H."/>
        </authorList>
    </citation>
    <scope>NUCLEOTIDE SEQUENCE</scope>
    <source>
        <strain evidence="8">FDAARGOS_404</strain>
    </source>
</reference>
<keyword evidence="3" id="KW-0238">DNA-binding</keyword>
<dbReference type="GO" id="GO:0003677">
    <property type="term" value="F:DNA binding"/>
    <property type="evidence" value="ECO:0007669"/>
    <property type="project" value="UniProtKB-KW"/>
</dbReference>
<evidence type="ECO:0000259" key="5">
    <source>
        <dbReference type="PROSITE" id="PS50931"/>
    </source>
</evidence>
<dbReference type="PANTHER" id="PTHR30118:SF6">
    <property type="entry name" value="HTH-TYPE TRANSCRIPTIONAL REGULATOR LEUO"/>
    <property type="match status" value="1"/>
</dbReference>
<dbReference type="KEGG" id="lax:APT61_20040"/>
<proteinExistence type="inferred from homology"/>
<dbReference type="RefSeq" id="WP_051916100.1">
    <property type="nucleotide sequence ID" value="NZ_CBCXZU010000015.1"/>
</dbReference>
<dbReference type="PROSITE" id="PS50931">
    <property type="entry name" value="HTH_LYSR"/>
    <property type="match status" value="1"/>
</dbReference>
<name>A0A7H0F9X0_9ENTR</name>
<dbReference type="SUPFAM" id="SSF46785">
    <property type="entry name" value="Winged helix' DNA-binding domain"/>
    <property type="match status" value="1"/>
</dbReference>
<dbReference type="OrthoDB" id="8557381at2"/>
<organism evidence="8 9">
    <name type="scientific">Leclercia adecarboxylata</name>
    <dbReference type="NCBI Taxonomy" id="83655"/>
    <lineage>
        <taxon>Bacteria</taxon>
        <taxon>Pseudomonadati</taxon>
        <taxon>Pseudomonadota</taxon>
        <taxon>Gammaproteobacteria</taxon>
        <taxon>Enterobacterales</taxon>
        <taxon>Enterobacteriaceae</taxon>
        <taxon>Leclercia</taxon>
    </lineage>
</organism>
<dbReference type="Gene3D" id="1.10.10.10">
    <property type="entry name" value="Winged helix-like DNA-binding domain superfamily/Winged helix DNA-binding domain"/>
    <property type="match status" value="1"/>
</dbReference>
<evidence type="ECO:0000313" key="10">
    <source>
        <dbReference type="Proteomes" id="UP001357437"/>
    </source>
</evidence>
<dbReference type="EMBL" id="JAOURS010000002">
    <property type="protein sequence ID" value="MDC6637087.1"/>
    <property type="molecule type" value="Genomic_DNA"/>
</dbReference>
<protein>
    <submittedName>
        <fullName evidence="8">LysR family transcriptional regulator</fullName>
    </submittedName>
</protein>
<evidence type="ECO:0000256" key="3">
    <source>
        <dbReference type="ARBA" id="ARBA00023125"/>
    </source>
</evidence>
<reference evidence="7 10" key="4">
    <citation type="submission" date="2024-01" db="EMBL/GenBank/DDBJ databases">
        <title>Comparative Genomics of Leclercia adecarboxylata Strains Isolated from Several Sources.</title>
        <authorList>
            <person name="Yescas-Zazueta V."/>
            <person name="Balbuena-Alonso M.G."/>
            <person name="Valencia D."/>
            <person name="Mendez-Pfeiffer P.A."/>
            <person name="Ballesteros-Monrreal M.G."/>
            <person name="Rocha-Gracia R.D.C."/>
            <person name="Barrios-Villa E."/>
        </authorList>
    </citation>
    <scope>NUCLEOTIDE SEQUENCE [LARGE SCALE GENOMIC DNA]</scope>
    <source>
        <strain evidence="7 10">33MEM</strain>
    </source>
</reference>
<dbReference type="Proteomes" id="UP000222768">
    <property type="component" value="Unassembled WGS sequence"/>
</dbReference>
<comment type="similarity">
    <text evidence="1">Belongs to the LysR transcriptional regulatory family.</text>
</comment>
<dbReference type="GeneID" id="30334233"/>
<keyword evidence="2" id="KW-0805">Transcription regulation</keyword>
<evidence type="ECO:0000313" key="9">
    <source>
        <dbReference type="Proteomes" id="UP000222768"/>
    </source>
</evidence>
<keyword evidence="10" id="KW-1185">Reference proteome</keyword>
<evidence type="ECO:0000256" key="2">
    <source>
        <dbReference type="ARBA" id="ARBA00023015"/>
    </source>
</evidence>
<reference evidence="6" key="3">
    <citation type="journal article" date="2023" name="Genes Genomics">
        <title>Genomic insights of Leclercia adecarboxylata strains linked to an outbreak in public hospitals in Mexico.</title>
        <authorList>
            <person name="Barrios-Villa E."/>
            <person name="Pacheco-Flores B."/>
            <person name="Lozano-Zarain P."/>
            <person name="Del Campo-Ortega R."/>
            <person name="de Jesus Ascencio-Montiel I."/>
            <person name="Gonzalez-Leon M."/>
            <person name="Camorlinga-Ponce M."/>
            <person name="Gaytan Cervantes F.J."/>
            <person name="Gonzalez Torres C."/>
            <person name="Aguilar E."/>
            <person name="Gonzalez Ibarra J."/>
            <person name="Torres Lopez F.J."/>
            <person name="Rosas-Vargas H."/>
            <person name="Gonzalez-Bonilla C.R."/>
            <person name="Del Carmen Rocha-Gracia R."/>
        </authorList>
    </citation>
    <scope>NUCLEOTIDE SEQUENCE</scope>
    <source>
        <strain evidence="6">Lac40</strain>
    </source>
</reference>
<feature type="domain" description="HTH lysR-type" evidence="5">
    <location>
        <begin position="11"/>
        <end position="68"/>
    </location>
</feature>
<dbReference type="Proteomes" id="UP001357437">
    <property type="component" value="Unassembled WGS sequence"/>
</dbReference>
<dbReference type="EMBL" id="JAYMCU010000018">
    <property type="protein sequence ID" value="MEC3936942.1"/>
    <property type="molecule type" value="Genomic_DNA"/>
</dbReference>
<evidence type="ECO:0000256" key="4">
    <source>
        <dbReference type="ARBA" id="ARBA00023163"/>
    </source>
</evidence>
<comment type="caution">
    <text evidence="8">The sequence shown here is derived from an EMBL/GenBank/DDBJ whole genome shotgun (WGS) entry which is preliminary data.</text>
</comment>
<keyword evidence="4" id="KW-0804">Transcription</keyword>
<dbReference type="GO" id="GO:0003700">
    <property type="term" value="F:DNA-binding transcription factor activity"/>
    <property type="evidence" value="ECO:0007669"/>
    <property type="project" value="InterPro"/>
</dbReference>
<evidence type="ECO:0000313" key="8">
    <source>
        <dbReference type="EMBL" id="PHH02544.1"/>
    </source>
</evidence>
<gene>
    <name evidence="8" type="ORF">CRX53_00500</name>
    <name evidence="6" type="ORF">OEZ79_02420</name>
    <name evidence="7" type="ORF">VOF76_12270</name>
</gene>
<dbReference type="Pfam" id="PF00126">
    <property type="entry name" value="HTH_1"/>
    <property type="match status" value="1"/>
</dbReference>
<dbReference type="EMBL" id="PDLK01000002">
    <property type="protein sequence ID" value="PHH02544.1"/>
    <property type="molecule type" value="Genomic_DNA"/>
</dbReference>
<evidence type="ECO:0000313" key="7">
    <source>
        <dbReference type="EMBL" id="MEC3936942.1"/>
    </source>
</evidence>
<dbReference type="InterPro" id="IPR000847">
    <property type="entry name" value="LysR_HTH_N"/>
</dbReference>
<reference evidence="9" key="2">
    <citation type="submission" date="2017-09" db="EMBL/GenBank/DDBJ databases">
        <title>FDA dAtabase for Regulatory Grade micrObial Sequences (FDA-ARGOS): Supporting development and validation of Infectious Disease Dx tests.</title>
        <authorList>
            <person name="Minogue T."/>
            <person name="Wolcott M."/>
            <person name="Wasieloski L."/>
            <person name="Aguilar W."/>
            <person name="Moore D."/>
            <person name="Tallon L."/>
            <person name="Sadzewicz L."/>
            <person name="Ott S."/>
            <person name="Zhao X."/>
            <person name="Nagaraj S."/>
            <person name="Vavikolanu K."/>
            <person name="Aluvathingal J."/>
            <person name="Nadendla S."/>
            <person name="Sichtig H."/>
        </authorList>
    </citation>
    <scope>NUCLEOTIDE SEQUENCE [LARGE SCALE GENOMIC DNA]</scope>
    <source>
        <strain evidence="9">FDAARGOS_404</strain>
    </source>
</reference>
<dbReference type="InterPro" id="IPR036390">
    <property type="entry name" value="WH_DNA-bd_sf"/>
</dbReference>
<dbReference type="InterPro" id="IPR050389">
    <property type="entry name" value="LysR-type_TF"/>
</dbReference>
<accession>A0A7H0F9X0</accession>